<evidence type="ECO:0000256" key="2">
    <source>
        <dbReference type="ARBA" id="ARBA00021549"/>
    </source>
</evidence>
<dbReference type="Pfam" id="PF12019">
    <property type="entry name" value="GspH"/>
    <property type="match status" value="1"/>
</dbReference>
<comment type="caution">
    <text evidence="12">The sequence shown here is derived from an EMBL/GenBank/DDBJ whole genome shotgun (WGS) entry which is preliminary data.</text>
</comment>
<sequence>MDITSRWLKGLTQVELLTTVAIVGISTALALPSLQGMQAKNAMSSNVNLFLAQLHLARSSAVTRGKRVTLCPTTNGTECNNDPKKWRDGYLVFEDTNSNRQRDSDEQIISYQKNTTKEIRIVSSSRHRNRISYIPLGRSWFSNTTVRFCHDKQPAYNRAIVISNTGKAQALKTLRNGDAVTCD</sequence>
<keyword evidence="4" id="KW-0488">Methylation</keyword>
<comment type="subcellular location">
    <subcellularLocation>
        <location evidence="1">Cell inner membrane</location>
        <topology evidence="1">Single-pass membrane protein</topology>
    </subcellularLocation>
</comment>
<evidence type="ECO:0000256" key="9">
    <source>
        <dbReference type="ARBA" id="ARBA00025772"/>
    </source>
</evidence>
<proteinExistence type="inferred from homology"/>
<evidence type="ECO:0000256" key="8">
    <source>
        <dbReference type="ARBA" id="ARBA00023136"/>
    </source>
</evidence>
<name>A0A831WDS0_9GAMM</name>
<evidence type="ECO:0000259" key="11">
    <source>
        <dbReference type="Pfam" id="PF12019"/>
    </source>
</evidence>
<keyword evidence="3" id="KW-1003">Cell membrane</keyword>
<evidence type="ECO:0000256" key="3">
    <source>
        <dbReference type="ARBA" id="ARBA00022475"/>
    </source>
</evidence>
<keyword evidence="7" id="KW-1133">Transmembrane helix</keyword>
<comment type="similarity">
    <text evidence="9">Belongs to the GSP H family.</text>
</comment>
<evidence type="ECO:0000256" key="10">
    <source>
        <dbReference type="ARBA" id="ARBA00030775"/>
    </source>
</evidence>
<reference evidence="12" key="1">
    <citation type="journal article" date="2020" name="mSystems">
        <title>Genome- and Community-Level Interaction Insights into Carbon Utilization and Element Cycling Functions of Hydrothermarchaeota in Hydrothermal Sediment.</title>
        <authorList>
            <person name="Zhou Z."/>
            <person name="Liu Y."/>
            <person name="Xu W."/>
            <person name="Pan J."/>
            <person name="Luo Z.H."/>
            <person name="Li M."/>
        </authorList>
    </citation>
    <scope>NUCLEOTIDE SEQUENCE [LARGE SCALE GENOMIC DNA]</scope>
    <source>
        <strain evidence="12">HyVt-458</strain>
    </source>
</reference>
<evidence type="ECO:0000256" key="6">
    <source>
        <dbReference type="ARBA" id="ARBA00022692"/>
    </source>
</evidence>
<gene>
    <name evidence="12" type="ORF">ENJ12_11355</name>
</gene>
<dbReference type="Proteomes" id="UP000886339">
    <property type="component" value="Unassembled WGS sequence"/>
</dbReference>
<evidence type="ECO:0000256" key="7">
    <source>
        <dbReference type="ARBA" id="ARBA00022989"/>
    </source>
</evidence>
<dbReference type="GO" id="GO:0015627">
    <property type="term" value="C:type II protein secretion system complex"/>
    <property type="evidence" value="ECO:0007669"/>
    <property type="project" value="InterPro"/>
</dbReference>
<accession>A0A831WDS0</accession>
<dbReference type="GO" id="GO:0015628">
    <property type="term" value="P:protein secretion by the type II secretion system"/>
    <property type="evidence" value="ECO:0007669"/>
    <property type="project" value="InterPro"/>
</dbReference>
<dbReference type="InterPro" id="IPR045584">
    <property type="entry name" value="Pilin-like"/>
</dbReference>
<dbReference type="InterPro" id="IPR022346">
    <property type="entry name" value="T2SS_GspH"/>
</dbReference>
<evidence type="ECO:0000313" key="12">
    <source>
        <dbReference type="EMBL" id="HEC07444.1"/>
    </source>
</evidence>
<organism evidence="12">
    <name type="scientific">Thiolapillus brandeum</name>
    <dbReference type="NCBI Taxonomy" id="1076588"/>
    <lineage>
        <taxon>Bacteria</taxon>
        <taxon>Pseudomonadati</taxon>
        <taxon>Pseudomonadota</taxon>
        <taxon>Gammaproteobacteria</taxon>
        <taxon>Chromatiales</taxon>
        <taxon>Sedimenticolaceae</taxon>
        <taxon>Thiolapillus</taxon>
    </lineage>
</organism>
<keyword evidence="5" id="KW-0997">Cell inner membrane</keyword>
<dbReference type="AlphaFoldDB" id="A0A831WDS0"/>
<evidence type="ECO:0000256" key="4">
    <source>
        <dbReference type="ARBA" id="ARBA00022481"/>
    </source>
</evidence>
<dbReference type="SUPFAM" id="SSF54523">
    <property type="entry name" value="Pili subunits"/>
    <property type="match status" value="1"/>
</dbReference>
<feature type="domain" description="General secretion pathway GspH" evidence="11">
    <location>
        <begin position="47"/>
        <end position="166"/>
    </location>
</feature>
<protein>
    <recommendedName>
        <fullName evidence="2">Type II secretion system protein H</fullName>
    </recommendedName>
    <alternativeName>
        <fullName evidence="10">General secretion pathway protein H</fullName>
    </alternativeName>
</protein>
<dbReference type="EMBL" id="DRLF01000394">
    <property type="protein sequence ID" value="HEC07444.1"/>
    <property type="molecule type" value="Genomic_DNA"/>
</dbReference>
<dbReference type="GO" id="GO:0005886">
    <property type="term" value="C:plasma membrane"/>
    <property type="evidence" value="ECO:0007669"/>
    <property type="project" value="UniProtKB-SubCell"/>
</dbReference>
<evidence type="ECO:0000256" key="1">
    <source>
        <dbReference type="ARBA" id="ARBA00004377"/>
    </source>
</evidence>
<dbReference type="Gene3D" id="3.55.40.10">
    <property type="entry name" value="minor pseudopilin epsh domain"/>
    <property type="match status" value="1"/>
</dbReference>
<evidence type="ECO:0000256" key="5">
    <source>
        <dbReference type="ARBA" id="ARBA00022519"/>
    </source>
</evidence>
<keyword evidence="6" id="KW-0812">Transmembrane</keyword>
<keyword evidence="8" id="KW-0472">Membrane</keyword>